<comment type="pathway">
    <text evidence="2">Cofactor biosynthesis; thiamine diphosphate biosynthesis; thiamine phosphate from 4-amino-2-methyl-5-diphosphomethylpyrimidine and 4-methyl-5-(2-phosphoethyl)-thiazole: step 1/1.</text>
</comment>
<dbReference type="PANTHER" id="PTHR20858:SF17">
    <property type="entry name" value="HYDROXYMETHYLPYRIMIDINE_PHOSPHOMETHYLPYRIMIDINE KINASE THI20-RELATED"/>
    <property type="match status" value="1"/>
</dbReference>
<dbReference type="InterPro" id="IPR013785">
    <property type="entry name" value="Aldolase_TIM"/>
</dbReference>
<dbReference type="InterPro" id="IPR036206">
    <property type="entry name" value="ThiamineP_synth_sf"/>
</dbReference>
<dbReference type="NCBIfam" id="NF002904">
    <property type="entry name" value="PRK03512.1"/>
    <property type="match status" value="1"/>
</dbReference>
<dbReference type="Proteomes" id="UP000219285">
    <property type="component" value="Chromosome"/>
</dbReference>
<comment type="catalytic activity">
    <reaction evidence="13">
        <text>2-[(2R,5Z)-2-carboxy-4-methylthiazol-5(2H)-ylidene]ethyl phosphate + 4-amino-2-methyl-5-(diphosphooxymethyl)pyrimidine + 2 H(+) = thiamine phosphate + CO2 + diphosphate</text>
        <dbReference type="Rhea" id="RHEA:47844"/>
        <dbReference type="ChEBI" id="CHEBI:15378"/>
        <dbReference type="ChEBI" id="CHEBI:16526"/>
        <dbReference type="ChEBI" id="CHEBI:33019"/>
        <dbReference type="ChEBI" id="CHEBI:37575"/>
        <dbReference type="ChEBI" id="CHEBI:57841"/>
        <dbReference type="ChEBI" id="CHEBI:62899"/>
        <dbReference type="EC" id="2.5.1.3"/>
    </reaction>
</comment>
<comment type="cofactor">
    <cofactor evidence="1">
        <name>Mg(2+)</name>
        <dbReference type="ChEBI" id="CHEBI:18420"/>
    </cofactor>
</comment>
<keyword evidence="5" id="KW-0547">Nucleotide-binding</keyword>
<dbReference type="EC" id="2.5.1.3" evidence="15"/>
<keyword evidence="10" id="KW-0511">Multifunctional enzyme</keyword>
<evidence type="ECO:0000256" key="8">
    <source>
        <dbReference type="ARBA" id="ARBA00022842"/>
    </source>
</evidence>
<evidence type="ECO:0000256" key="13">
    <source>
        <dbReference type="ARBA" id="ARBA00047883"/>
    </source>
</evidence>
<dbReference type="GO" id="GO:0008902">
    <property type="term" value="F:hydroxymethylpyrimidine kinase activity"/>
    <property type="evidence" value="ECO:0007669"/>
    <property type="project" value="TreeGrafter"/>
</dbReference>
<dbReference type="InterPro" id="IPR034291">
    <property type="entry name" value="TMP_synthase"/>
</dbReference>
<dbReference type="InterPro" id="IPR001763">
    <property type="entry name" value="Rhodanese-like_dom"/>
</dbReference>
<evidence type="ECO:0000256" key="3">
    <source>
        <dbReference type="ARBA" id="ARBA00022679"/>
    </source>
</evidence>
<evidence type="ECO:0000256" key="9">
    <source>
        <dbReference type="ARBA" id="ARBA00022977"/>
    </source>
</evidence>
<dbReference type="NCBIfam" id="TIGR00693">
    <property type="entry name" value="thiE"/>
    <property type="match status" value="1"/>
</dbReference>
<keyword evidence="3 15" id="KW-0808">Transferase</keyword>
<evidence type="ECO:0000256" key="11">
    <source>
        <dbReference type="ARBA" id="ARBA00047334"/>
    </source>
</evidence>
<dbReference type="FunFam" id="3.20.20.70:FF:000064">
    <property type="entry name" value="Thiamine-phosphate synthase"/>
    <property type="match status" value="1"/>
</dbReference>
<dbReference type="GO" id="GO:0004789">
    <property type="term" value="F:thiamine-phosphate diphosphorylase activity"/>
    <property type="evidence" value="ECO:0007669"/>
    <property type="project" value="UniProtKB-EC"/>
</dbReference>
<dbReference type="GO" id="GO:0008972">
    <property type="term" value="F:phosphomethylpyrimidine kinase activity"/>
    <property type="evidence" value="ECO:0007669"/>
    <property type="project" value="InterPro"/>
</dbReference>
<keyword evidence="7" id="KW-0067">ATP-binding</keyword>
<dbReference type="AlphaFoldDB" id="A0A6M4MDD4"/>
<dbReference type="Gene3D" id="3.40.1190.20">
    <property type="match status" value="1"/>
</dbReference>
<keyword evidence="9" id="KW-0784">Thiamine biosynthesis</keyword>
<dbReference type="Gene3D" id="3.20.20.70">
    <property type="entry name" value="Aldolase class I"/>
    <property type="match status" value="1"/>
</dbReference>
<evidence type="ECO:0000256" key="7">
    <source>
        <dbReference type="ARBA" id="ARBA00022840"/>
    </source>
</evidence>
<dbReference type="InterPro" id="IPR022998">
    <property type="entry name" value="ThiamineP_synth_TenI"/>
</dbReference>
<evidence type="ECO:0000256" key="10">
    <source>
        <dbReference type="ARBA" id="ARBA00023268"/>
    </source>
</evidence>
<keyword evidence="16" id="KW-1185">Reference proteome</keyword>
<name>A0A6M4MDD4_9ALTE</name>
<sequence length="501" mass="53810">MKLPVLWCIGGMDSSSGAGLARDTITASQLHTLPCTLTTLVSAQSHHALFAVQPTCCELLNDQFNALLADNAPDAIKIGAVANDEQLALIASQLTRLKEHSPALPVIWDPVLKTSAGGVLSGLSARAIADIAPFVTVVTPNINELSELTALAVENGEDAFAAARELLELGFDYVLIKGGHADWQKDATDTLVSLTEHYHYTTARYKEAHVRGTGCTLATALAAFMAEGYQAPDAVCLAKGCVSKALSACYHTRGALVPGICRRPENISDFPQVSIGDERPYKDDSANATAAEYRPRFLPLIHNSATIYPVVDSVHWLRKLLPTGVRLIQLRIKNVSATVEGEVKEAVGLAKQFDCQLFINDHWELAIKHRAFGVHLGQEDLQNADLPAIAEAGLRLGVSTHGFAELCRVIPLAPSYIALGHIFPTRTKKMASLPQGIHRLARYVSLCKNIPTVAIGGISPARLQDVKNTGVTHAAMVTAITESADPVAQTYALQEAWRGTE</sequence>
<evidence type="ECO:0000259" key="14">
    <source>
        <dbReference type="PROSITE" id="PS50206"/>
    </source>
</evidence>
<gene>
    <name evidence="15" type="primary">thiE</name>
    <name evidence="15" type="ORF">CA267_010250</name>
</gene>
<dbReference type="GO" id="GO:0009229">
    <property type="term" value="P:thiamine diphosphate biosynthetic process"/>
    <property type="evidence" value="ECO:0007669"/>
    <property type="project" value="UniProtKB-UniPathway"/>
</dbReference>
<dbReference type="OrthoDB" id="9810880at2"/>
<evidence type="ECO:0000313" key="15">
    <source>
        <dbReference type="EMBL" id="QJR81132.1"/>
    </source>
</evidence>
<accession>A0A6M4MDD4</accession>
<dbReference type="EMBL" id="CP052766">
    <property type="protein sequence ID" value="QJR81132.1"/>
    <property type="molecule type" value="Genomic_DNA"/>
</dbReference>
<evidence type="ECO:0000256" key="5">
    <source>
        <dbReference type="ARBA" id="ARBA00022741"/>
    </source>
</evidence>
<dbReference type="InterPro" id="IPR029056">
    <property type="entry name" value="Ribokinase-like"/>
</dbReference>
<reference evidence="15 16" key="2">
    <citation type="submission" date="2020-04" db="EMBL/GenBank/DDBJ databases">
        <title>Complete genome sequence of Alteromonas pelagimontana 5.12T.</title>
        <authorList>
            <person name="Sinha R.K."/>
            <person name="Krishnan K.P."/>
            <person name="Kurian J.P."/>
        </authorList>
    </citation>
    <scope>NUCLEOTIDE SEQUENCE [LARGE SCALE GENOMIC DNA]</scope>
    <source>
        <strain evidence="15 16">5.12</strain>
    </source>
</reference>
<dbReference type="UniPathway" id="UPA00060">
    <property type="reaction ID" value="UER00138"/>
</dbReference>
<evidence type="ECO:0000256" key="6">
    <source>
        <dbReference type="ARBA" id="ARBA00022777"/>
    </source>
</evidence>
<dbReference type="PROSITE" id="PS50206">
    <property type="entry name" value="RHODANESE_3"/>
    <property type="match status" value="1"/>
</dbReference>
<dbReference type="CDD" id="cd01169">
    <property type="entry name" value="HMPP_kinase"/>
    <property type="match status" value="1"/>
</dbReference>
<comment type="catalytic activity">
    <reaction evidence="11">
        <text>4-methyl-5-(2-phosphooxyethyl)-thiazole + 4-amino-2-methyl-5-(diphosphooxymethyl)pyrimidine + H(+) = thiamine phosphate + diphosphate</text>
        <dbReference type="Rhea" id="RHEA:22328"/>
        <dbReference type="ChEBI" id="CHEBI:15378"/>
        <dbReference type="ChEBI" id="CHEBI:33019"/>
        <dbReference type="ChEBI" id="CHEBI:37575"/>
        <dbReference type="ChEBI" id="CHEBI:57841"/>
        <dbReference type="ChEBI" id="CHEBI:58296"/>
        <dbReference type="EC" id="2.5.1.3"/>
    </reaction>
</comment>
<dbReference type="RefSeq" id="WP_083638214.1">
    <property type="nucleotide sequence ID" value="NZ_CP052766.1"/>
</dbReference>
<dbReference type="GO" id="GO:0005524">
    <property type="term" value="F:ATP binding"/>
    <property type="evidence" value="ECO:0007669"/>
    <property type="project" value="UniProtKB-KW"/>
</dbReference>
<dbReference type="GO" id="GO:0009228">
    <property type="term" value="P:thiamine biosynthetic process"/>
    <property type="evidence" value="ECO:0007669"/>
    <property type="project" value="UniProtKB-KW"/>
</dbReference>
<keyword evidence="4" id="KW-0479">Metal-binding</keyword>
<keyword evidence="8" id="KW-0460">Magnesium</keyword>
<organism evidence="15 16">
    <name type="scientific">Alteromonas pelagimontana</name>
    <dbReference type="NCBI Taxonomy" id="1858656"/>
    <lineage>
        <taxon>Bacteria</taxon>
        <taxon>Pseudomonadati</taxon>
        <taxon>Pseudomonadota</taxon>
        <taxon>Gammaproteobacteria</taxon>
        <taxon>Alteromonadales</taxon>
        <taxon>Alteromonadaceae</taxon>
        <taxon>Alteromonas/Salinimonas group</taxon>
        <taxon>Alteromonas</taxon>
    </lineage>
</organism>
<reference evidence="16" key="1">
    <citation type="submission" date="2014-12" db="EMBL/GenBank/DDBJ databases">
        <title>Complete genome sequence of a multi-drug resistant Klebsiella pneumoniae.</title>
        <authorList>
            <person name="Hua X."/>
            <person name="Chen Q."/>
            <person name="Li X."/>
            <person name="Feng Y."/>
            <person name="Ruan Z."/>
            <person name="Yu Y."/>
        </authorList>
    </citation>
    <scope>NUCLEOTIDE SEQUENCE [LARGE SCALE GENOMIC DNA]</scope>
    <source>
        <strain evidence="16">5.12</strain>
    </source>
</reference>
<comment type="catalytic activity">
    <reaction evidence="12">
        <text>2-(2-carboxy-4-methylthiazol-5-yl)ethyl phosphate + 4-amino-2-methyl-5-(diphosphooxymethyl)pyrimidine + 2 H(+) = thiamine phosphate + CO2 + diphosphate</text>
        <dbReference type="Rhea" id="RHEA:47848"/>
        <dbReference type="ChEBI" id="CHEBI:15378"/>
        <dbReference type="ChEBI" id="CHEBI:16526"/>
        <dbReference type="ChEBI" id="CHEBI:33019"/>
        <dbReference type="ChEBI" id="CHEBI:37575"/>
        <dbReference type="ChEBI" id="CHEBI:57841"/>
        <dbReference type="ChEBI" id="CHEBI:62890"/>
        <dbReference type="EC" id="2.5.1.3"/>
    </reaction>
</comment>
<dbReference type="KEGG" id="apel:CA267_010250"/>
<dbReference type="SUPFAM" id="SSF51391">
    <property type="entry name" value="Thiamin phosphate synthase"/>
    <property type="match status" value="1"/>
</dbReference>
<dbReference type="Pfam" id="PF02581">
    <property type="entry name" value="TMP-TENI"/>
    <property type="match status" value="1"/>
</dbReference>
<dbReference type="GO" id="GO:0046872">
    <property type="term" value="F:metal ion binding"/>
    <property type="evidence" value="ECO:0007669"/>
    <property type="project" value="UniProtKB-KW"/>
</dbReference>
<dbReference type="PANTHER" id="PTHR20858">
    <property type="entry name" value="PHOSPHOMETHYLPYRIMIDINE KINASE"/>
    <property type="match status" value="1"/>
</dbReference>
<protein>
    <submittedName>
        <fullName evidence="15">Thiamine phosphate synthase</fullName>
        <ecNumber evidence="15">2.5.1.3</ecNumber>
    </submittedName>
</protein>
<evidence type="ECO:0000256" key="1">
    <source>
        <dbReference type="ARBA" id="ARBA00001946"/>
    </source>
</evidence>
<evidence type="ECO:0000313" key="16">
    <source>
        <dbReference type="Proteomes" id="UP000219285"/>
    </source>
</evidence>
<keyword evidence="6" id="KW-0418">Kinase</keyword>
<feature type="domain" description="Rhodanese" evidence="14">
    <location>
        <begin position="156"/>
        <end position="192"/>
    </location>
</feature>
<dbReference type="Pfam" id="PF08543">
    <property type="entry name" value="Phos_pyr_kin"/>
    <property type="match status" value="1"/>
</dbReference>
<dbReference type="InterPro" id="IPR004399">
    <property type="entry name" value="HMP/HMP-P_kinase_dom"/>
</dbReference>
<evidence type="ECO:0000256" key="4">
    <source>
        <dbReference type="ARBA" id="ARBA00022723"/>
    </source>
</evidence>
<evidence type="ECO:0000256" key="2">
    <source>
        <dbReference type="ARBA" id="ARBA00005165"/>
    </source>
</evidence>
<dbReference type="CDD" id="cd00564">
    <property type="entry name" value="TMP_TenI"/>
    <property type="match status" value="1"/>
</dbReference>
<evidence type="ECO:0000256" key="12">
    <source>
        <dbReference type="ARBA" id="ARBA00047851"/>
    </source>
</evidence>
<proteinExistence type="predicted"/>
<dbReference type="InterPro" id="IPR013749">
    <property type="entry name" value="PM/HMP-P_kinase-1"/>
</dbReference>
<dbReference type="GO" id="GO:0005829">
    <property type="term" value="C:cytosol"/>
    <property type="evidence" value="ECO:0007669"/>
    <property type="project" value="TreeGrafter"/>
</dbReference>
<dbReference type="SUPFAM" id="SSF53613">
    <property type="entry name" value="Ribokinase-like"/>
    <property type="match status" value="1"/>
</dbReference>